<dbReference type="SUPFAM" id="SSF54211">
    <property type="entry name" value="Ribosomal protein S5 domain 2-like"/>
    <property type="match status" value="1"/>
</dbReference>
<dbReference type="CDD" id="cd01342">
    <property type="entry name" value="Translation_Factor_II_like"/>
    <property type="match status" value="1"/>
</dbReference>
<evidence type="ECO:0000256" key="6">
    <source>
        <dbReference type="ARBA" id="ARBA00024731"/>
    </source>
</evidence>
<dbReference type="Gene3D" id="3.30.230.10">
    <property type="match status" value="1"/>
</dbReference>
<dbReference type="InterPro" id="IPR000795">
    <property type="entry name" value="T_Tr_GTP-bd_dom"/>
</dbReference>
<keyword evidence="3 10" id="KW-0251">Elongation factor</keyword>
<protein>
    <recommendedName>
        <fullName evidence="1">Elongation factor G</fullName>
    </recommendedName>
</protein>
<evidence type="ECO:0000259" key="8">
    <source>
        <dbReference type="SMART" id="SM00838"/>
    </source>
</evidence>
<dbReference type="SUPFAM" id="SSF54980">
    <property type="entry name" value="EF-G C-terminal domain-like"/>
    <property type="match status" value="2"/>
</dbReference>
<dbReference type="RefSeq" id="WP_211871097.1">
    <property type="nucleotide sequence ID" value="NZ_JAAEDI010000028.1"/>
</dbReference>
<keyword evidence="5" id="KW-0342">GTP-binding</keyword>
<reference evidence="11" key="1">
    <citation type="journal article" date="2021" name="Syst. Appl. Microbiol.">
        <title>Roseomonas hellenica sp. nov., isolated from roots of wild-growing Alkanna tinctoria.</title>
        <authorList>
            <person name="Rat A."/>
            <person name="Naranjo H.D."/>
            <person name="Lebbe L."/>
            <person name="Cnockaert M."/>
            <person name="Krigas N."/>
            <person name="Grigoriadou K."/>
            <person name="Maloupa E."/>
            <person name="Willems A."/>
        </authorList>
    </citation>
    <scope>NUCLEOTIDE SEQUENCE [LARGE SCALE GENOMIC DNA]</scope>
    <source>
        <strain evidence="11">LMG 31159</strain>
    </source>
</reference>
<dbReference type="InterPro" id="IPR014721">
    <property type="entry name" value="Ribsml_uS5_D2-typ_fold_subgr"/>
</dbReference>
<comment type="caution">
    <text evidence="10">The sequence shown here is derived from an EMBL/GenBank/DDBJ whole genome shotgun (WGS) entry which is preliminary data.</text>
</comment>
<keyword evidence="4" id="KW-0648">Protein biosynthesis</keyword>
<dbReference type="Gene3D" id="3.30.70.240">
    <property type="match status" value="1"/>
</dbReference>
<evidence type="ECO:0000256" key="4">
    <source>
        <dbReference type="ARBA" id="ARBA00022917"/>
    </source>
</evidence>
<evidence type="ECO:0000313" key="10">
    <source>
        <dbReference type="EMBL" id="MBR0652378.1"/>
    </source>
</evidence>
<dbReference type="InterPro" id="IPR009000">
    <property type="entry name" value="Transl_B-barrel_sf"/>
</dbReference>
<feature type="domain" description="Translation elongation factor EFG/EF2" evidence="9">
    <location>
        <begin position="458"/>
        <end position="575"/>
    </location>
</feature>
<dbReference type="Pfam" id="PF00679">
    <property type="entry name" value="EFG_C"/>
    <property type="match status" value="1"/>
</dbReference>
<evidence type="ECO:0000313" key="11">
    <source>
        <dbReference type="Proteomes" id="UP000698752"/>
    </source>
</evidence>
<name>A0ABS5EMX7_9PROT</name>
<proteinExistence type="predicted"/>
<dbReference type="InterPro" id="IPR000640">
    <property type="entry name" value="EFG_V-like"/>
</dbReference>
<dbReference type="InterPro" id="IPR005517">
    <property type="entry name" value="Transl_elong_EFG/EF2_IV"/>
</dbReference>
<evidence type="ECO:0000256" key="1">
    <source>
        <dbReference type="ARBA" id="ARBA00017872"/>
    </source>
</evidence>
<dbReference type="CDD" id="cd03713">
    <property type="entry name" value="EFG_mtEFG_C"/>
    <property type="match status" value="1"/>
</dbReference>
<evidence type="ECO:0000256" key="5">
    <source>
        <dbReference type="ARBA" id="ARBA00023134"/>
    </source>
</evidence>
<feature type="domain" description="Elongation factor EFG" evidence="8">
    <location>
        <begin position="577"/>
        <end position="660"/>
    </location>
</feature>
<dbReference type="NCBIfam" id="NF009379">
    <property type="entry name" value="PRK12740.1-3"/>
    <property type="match status" value="1"/>
</dbReference>
<evidence type="ECO:0000259" key="9">
    <source>
        <dbReference type="SMART" id="SM00889"/>
    </source>
</evidence>
<dbReference type="Proteomes" id="UP000698752">
    <property type="component" value="Unassembled WGS sequence"/>
</dbReference>
<organism evidence="10 11">
    <name type="scientific">Neoroseomonas terrae</name>
    <dbReference type="NCBI Taxonomy" id="424799"/>
    <lineage>
        <taxon>Bacteria</taxon>
        <taxon>Pseudomonadati</taxon>
        <taxon>Pseudomonadota</taxon>
        <taxon>Alphaproteobacteria</taxon>
        <taxon>Acetobacterales</taxon>
        <taxon>Acetobacteraceae</taxon>
        <taxon>Neoroseomonas</taxon>
    </lineage>
</organism>
<dbReference type="SMART" id="SM00889">
    <property type="entry name" value="EFG_IV"/>
    <property type="match status" value="1"/>
</dbReference>
<sequence length="662" mass="70453">MSANGTAKAAPRSRPPGGAGPRTVALIGPQGSGKSTLTDALLTAAGSPPPRRAEARSRVMGTETRLAHCTMMEEEWALLDCPGSVEFGQEVAAALAVADIALLVCEPDPARAAALAPAFHALEQAGLPAMVFVNKADTLGEGRIRDTIAALQAHSRRPLVLRQVPIREGGDVTGYVDLVSERAYRWRRGEVSELIRIPDAVQSREVEARAALAEALADHDDALLEKVIEDTVPTPDDLYRPLHADVAAGGLDPVLLGAAERRHGIARLWKALRHDAPDPAATAQRLGLDPEGEAVAQIFRTVHAGHGGRLSFARIWRGALKDGATVNGARIGGVTRFPAGEPGKVPEAQMGEVVALGRLDTVATGATLSPSGNVPALPFPAPSAPVYALAISNEERKDDVRLSGALQRLTEEDPSITVLQDAETGQILLGGQGDIHLGHAVSRLAEAHGLRVSTTRPRVAFRETIRHAARHHARHRRQTGGHGQFADVTLEVTPRARGEGFAFEDRIVGGAIPRKFIPAVGDAAEEASRKGPLGNPVVDIAVTLLDGAFHSVDSSDMAFATATRLAMQEALAKAEPVMLEPVDHVTILVPQDGTPAAQRLLTGRRGQILGFAEKEDWPGWDEVQALVPEAELHDLIIELRSQTMGLGTYTRRFDHLAEARTR</sequence>
<dbReference type="InterPro" id="IPR027417">
    <property type="entry name" value="P-loop_NTPase"/>
</dbReference>
<dbReference type="InterPro" id="IPR041095">
    <property type="entry name" value="EFG_II"/>
</dbReference>
<dbReference type="Pfam" id="PF14492">
    <property type="entry name" value="EFG_III"/>
    <property type="match status" value="1"/>
</dbReference>
<dbReference type="CDD" id="cd01434">
    <property type="entry name" value="EFG_mtEFG1_IV"/>
    <property type="match status" value="1"/>
</dbReference>
<dbReference type="Gene3D" id="3.40.50.300">
    <property type="entry name" value="P-loop containing nucleotide triphosphate hydrolases"/>
    <property type="match status" value="1"/>
</dbReference>
<keyword evidence="11" id="KW-1185">Reference proteome</keyword>
<dbReference type="Gene3D" id="3.30.70.870">
    <property type="entry name" value="Elongation Factor G (Translational Gtpase), domain 3"/>
    <property type="match status" value="1"/>
</dbReference>
<dbReference type="EMBL" id="JAAEDI010000028">
    <property type="protein sequence ID" value="MBR0652378.1"/>
    <property type="molecule type" value="Genomic_DNA"/>
</dbReference>
<evidence type="ECO:0000256" key="2">
    <source>
        <dbReference type="ARBA" id="ARBA00022741"/>
    </source>
</evidence>
<dbReference type="SMART" id="SM00838">
    <property type="entry name" value="EFG_C"/>
    <property type="match status" value="1"/>
</dbReference>
<dbReference type="PANTHER" id="PTHR43261">
    <property type="entry name" value="TRANSLATION ELONGATION FACTOR G-RELATED"/>
    <property type="match status" value="1"/>
</dbReference>
<dbReference type="InterPro" id="IPR035649">
    <property type="entry name" value="EFG_V"/>
</dbReference>
<gene>
    <name evidence="10" type="ORF">GXW78_22165</name>
</gene>
<accession>A0ABS5EMX7</accession>
<keyword evidence="2" id="KW-0547">Nucleotide-binding</keyword>
<dbReference type="PRINTS" id="PR00315">
    <property type="entry name" value="ELONGATNFCT"/>
</dbReference>
<evidence type="ECO:0000256" key="3">
    <source>
        <dbReference type="ARBA" id="ARBA00022768"/>
    </source>
</evidence>
<dbReference type="PANTHER" id="PTHR43261:SF7">
    <property type="entry name" value="ELONGATION FACTOR G-LIKE PROTEIN"/>
    <property type="match status" value="1"/>
</dbReference>
<feature type="region of interest" description="Disordered" evidence="7">
    <location>
        <begin position="1"/>
        <end position="32"/>
    </location>
</feature>
<dbReference type="Pfam" id="PF00009">
    <property type="entry name" value="GTP_EFTU"/>
    <property type="match status" value="1"/>
</dbReference>
<comment type="function">
    <text evidence="6">Catalyzes the GTP-dependent ribosomal translocation step during translation elongation. During this step, the ribosome changes from the pre-translocational (PRE) to the post-translocational (POST) state as the newly formed A-site-bound peptidyl-tRNA and P-site-bound deacylated tRNA move to the P and E sites, respectively. Catalyzes the coordinated movement of the two tRNA molecules, the mRNA and conformational changes in the ribosome.</text>
</comment>
<dbReference type="InterPro" id="IPR020568">
    <property type="entry name" value="Ribosomal_Su5_D2-typ_SF"/>
</dbReference>
<dbReference type="InterPro" id="IPR035647">
    <property type="entry name" value="EFG_III/V"/>
</dbReference>
<dbReference type="Gene3D" id="2.40.30.10">
    <property type="entry name" value="Translation factors"/>
    <property type="match status" value="1"/>
</dbReference>
<dbReference type="SUPFAM" id="SSF52540">
    <property type="entry name" value="P-loop containing nucleoside triphosphate hydrolases"/>
    <property type="match status" value="1"/>
</dbReference>
<dbReference type="InterPro" id="IPR047872">
    <property type="entry name" value="EFG_IV"/>
</dbReference>
<dbReference type="Pfam" id="PF03764">
    <property type="entry name" value="EFG_IV"/>
    <property type="match status" value="1"/>
</dbReference>
<dbReference type="GO" id="GO:0003746">
    <property type="term" value="F:translation elongation factor activity"/>
    <property type="evidence" value="ECO:0007669"/>
    <property type="project" value="UniProtKB-KW"/>
</dbReference>
<evidence type="ECO:0000256" key="7">
    <source>
        <dbReference type="SAM" id="MobiDB-lite"/>
    </source>
</evidence>
<dbReference type="SUPFAM" id="SSF50447">
    <property type="entry name" value="Translation proteins"/>
    <property type="match status" value="1"/>
</dbReference>